<evidence type="ECO:0000256" key="2">
    <source>
        <dbReference type="ARBA" id="ARBA00004911"/>
    </source>
</evidence>
<keyword evidence="5" id="KW-0949">S-adenosyl-L-methionine</keyword>
<comment type="similarity">
    <text evidence="3">Belongs to the eukaryotic AdoMetDC family.</text>
</comment>
<dbReference type="InterPro" id="IPR016067">
    <property type="entry name" value="S-AdoMet_deCO2ase_core"/>
</dbReference>
<dbReference type="GO" id="GO:0008295">
    <property type="term" value="P:spermidine biosynthetic process"/>
    <property type="evidence" value="ECO:0007669"/>
    <property type="project" value="UniProtKB-KW"/>
</dbReference>
<feature type="active site" description="Proton acceptor; for processing activity" evidence="14">
    <location>
        <position position="240"/>
    </location>
</feature>
<feature type="site" description="Cleavage (non-hydrolytic); by autolysis" evidence="17">
    <location>
        <begin position="65"/>
        <end position="66"/>
    </location>
</feature>
<feature type="active site" description="Proton donor; for catalytic activity" evidence="14">
    <location>
        <position position="80"/>
    </location>
</feature>
<evidence type="ECO:0000256" key="12">
    <source>
        <dbReference type="ARBA" id="ARBA00023317"/>
    </source>
</evidence>
<evidence type="ECO:0000256" key="1">
    <source>
        <dbReference type="ARBA" id="ARBA00001928"/>
    </source>
</evidence>
<dbReference type="EC" id="4.1.1.50" evidence="4"/>
<dbReference type="NCBIfam" id="TIGR00535">
    <property type="entry name" value="SAM_DCase"/>
    <property type="match status" value="1"/>
</dbReference>
<evidence type="ECO:0000256" key="11">
    <source>
        <dbReference type="ARBA" id="ARBA00023270"/>
    </source>
</evidence>
<keyword evidence="17" id="KW-0068">Autocatalytic cleavage</keyword>
<dbReference type="SUPFAM" id="SSF56276">
    <property type="entry name" value="S-adenosylmethionine decarboxylase"/>
    <property type="match status" value="1"/>
</dbReference>
<dbReference type="InterPro" id="IPR048283">
    <property type="entry name" value="AdoMetDC-like"/>
</dbReference>
<evidence type="ECO:0000256" key="13">
    <source>
        <dbReference type="ARBA" id="ARBA00048112"/>
    </source>
</evidence>
<dbReference type="GO" id="GO:0004014">
    <property type="term" value="F:adenosylmethionine decarboxylase activity"/>
    <property type="evidence" value="ECO:0007669"/>
    <property type="project" value="UniProtKB-EC"/>
</dbReference>
<evidence type="ECO:0000256" key="7">
    <source>
        <dbReference type="ARBA" id="ARBA00023066"/>
    </source>
</evidence>
<feature type="binding site" evidence="15">
    <location>
        <position position="65"/>
    </location>
    <ligand>
        <name>substrate</name>
    </ligand>
</feature>
<dbReference type="InterPro" id="IPR018166">
    <property type="entry name" value="S-AdoMet_deCO2ase_CS"/>
</dbReference>
<evidence type="ECO:0000256" key="16">
    <source>
        <dbReference type="PIRSR" id="PIRSR001355-3"/>
    </source>
</evidence>
<evidence type="ECO:0000256" key="6">
    <source>
        <dbReference type="ARBA" id="ARBA00022793"/>
    </source>
</evidence>
<dbReference type="PIRSF" id="PIRSF001355">
    <property type="entry name" value="S-AdenosylMet_decarboxylase"/>
    <property type="match status" value="1"/>
</dbReference>
<feature type="chain" id="PRO_5042323629" description="S-adenosylmethionine decarboxylase beta chain" evidence="18">
    <location>
        <begin position="1"/>
        <end position="65"/>
    </location>
</feature>
<dbReference type="GO" id="GO:0006597">
    <property type="term" value="P:spermine biosynthetic process"/>
    <property type="evidence" value="ECO:0007669"/>
    <property type="project" value="InterPro"/>
</dbReference>
<dbReference type="Pfam" id="PF01536">
    <property type="entry name" value="SAM_decarbox"/>
    <property type="match status" value="1"/>
</dbReference>
<evidence type="ECO:0000256" key="18">
    <source>
        <dbReference type="PIRSR" id="PIRSR001355-5"/>
    </source>
</evidence>
<gene>
    <name evidence="19" type="ORF">CJ030_MR5G027240</name>
</gene>
<dbReference type="EMBL" id="RXIC02000023">
    <property type="protein sequence ID" value="KAB1214145.1"/>
    <property type="molecule type" value="Genomic_DNA"/>
</dbReference>
<evidence type="ECO:0000256" key="4">
    <source>
        <dbReference type="ARBA" id="ARBA00012357"/>
    </source>
</evidence>
<reference evidence="19 20" key="1">
    <citation type="journal article" date="2019" name="Plant Biotechnol. J.">
        <title>The red bayberry genome and genetic basis of sex determination.</title>
        <authorList>
            <person name="Jia H.M."/>
            <person name="Jia H.J."/>
            <person name="Cai Q.L."/>
            <person name="Wang Y."/>
            <person name="Zhao H.B."/>
            <person name="Yang W.F."/>
            <person name="Wang G.Y."/>
            <person name="Li Y.H."/>
            <person name="Zhan D.L."/>
            <person name="Shen Y.T."/>
            <person name="Niu Q.F."/>
            <person name="Chang L."/>
            <person name="Qiu J."/>
            <person name="Zhao L."/>
            <person name="Xie H.B."/>
            <person name="Fu W.Y."/>
            <person name="Jin J."/>
            <person name="Li X.W."/>
            <person name="Jiao Y."/>
            <person name="Zhou C.C."/>
            <person name="Tu T."/>
            <person name="Chai C.Y."/>
            <person name="Gao J.L."/>
            <person name="Fan L.J."/>
            <person name="van de Weg E."/>
            <person name="Wang J.Y."/>
            <person name="Gao Z.S."/>
        </authorList>
    </citation>
    <scope>NUCLEOTIDE SEQUENCE [LARGE SCALE GENOMIC DNA]</scope>
    <source>
        <tissue evidence="19">Leaves</tissue>
    </source>
</reference>
<keyword evidence="11" id="KW-0704">Schiff base</keyword>
<evidence type="ECO:0000256" key="9">
    <source>
        <dbReference type="ARBA" id="ARBA00023145"/>
    </source>
</evidence>
<keyword evidence="12" id="KW-0670">Pyruvate</keyword>
<evidence type="ECO:0000313" key="20">
    <source>
        <dbReference type="Proteomes" id="UP000516437"/>
    </source>
</evidence>
<keyword evidence="20" id="KW-1185">Reference proteome</keyword>
<dbReference type="UniPathway" id="UPA00331">
    <property type="reaction ID" value="UER00451"/>
</dbReference>
<feature type="binding site" evidence="15">
    <location>
        <position position="234"/>
    </location>
    <ligand>
        <name>substrate</name>
    </ligand>
</feature>
<feature type="binding site" evidence="15">
    <location>
        <position position="258"/>
    </location>
    <ligand>
        <name>substrate</name>
    </ligand>
</feature>
<evidence type="ECO:0000256" key="10">
    <source>
        <dbReference type="ARBA" id="ARBA00023239"/>
    </source>
</evidence>
<dbReference type="PANTHER" id="PTHR11570:SF38">
    <property type="entry name" value="S-ADENOSYLMETHIONINE DECARBOXYLASE PROENZYME 4"/>
    <property type="match status" value="1"/>
</dbReference>
<dbReference type="GO" id="GO:0099402">
    <property type="term" value="P:plant organ development"/>
    <property type="evidence" value="ECO:0007669"/>
    <property type="project" value="UniProtKB-ARBA"/>
</dbReference>
<evidence type="ECO:0000313" key="19">
    <source>
        <dbReference type="EMBL" id="KAB1214145.1"/>
    </source>
</evidence>
<feature type="binding site" evidence="15">
    <location>
        <position position="6"/>
    </location>
    <ligand>
        <name>substrate</name>
    </ligand>
</feature>
<organism evidence="19 20">
    <name type="scientific">Morella rubra</name>
    <name type="common">Chinese bayberry</name>
    <dbReference type="NCBI Taxonomy" id="262757"/>
    <lineage>
        <taxon>Eukaryota</taxon>
        <taxon>Viridiplantae</taxon>
        <taxon>Streptophyta</taxon>
        <taxon>Embryophyta</taxon>
        <taxon>Tracheophyta</taxon>
        <taxon>Spermatophyta</taxon>
        <taxon>Magnoliopsida</taxon>
        <taxon>eudicotyledons</taxon>
        <taxon>Gunneridae</taxon>
        <taxon>Pentapetalae</taxon>
        <taxon>rosids</taxon>
        <taxon>fabids</taxon>
        <taxon>Fagales</taxon>
        <taxon>Myricaceae</taxon>
        <taxon>Morella</taxon>
    </lineage>
</organism>
<keyword evidence="6" id="KW-0210">Decarboxylase</keyword>
<evidence type="ECO:0000256" key="14">
    <source>
        <dbReference type="PIRSR" id="PIRSR001355-1"/>
    </source>
</evidence>
<dbReference type="GO" id="GO:0005829">
    <property type="term" value="C:cytosol"/>
    <property type="evidence" value="ECO:0007669"/>
    <property type="project" value="TreeGrafter"/>
</dbReference>
<evidence type="ECO:0000256" key="3">
    <source>
        <dbReference type="ARBA" id="ARBA00008466"/>
    </source>
</evidence>
<evidence type="ECO:0000256" key="5">
    <source>
        <dbReference type="ARBA" id="ARBA00022691"/>
    </source>
</evidence>
<dbReference type="OrthoDB" id="1068353at2759"/>
<feature type="active site" description="Schiff-base intermediate with substrate; via pyruvic acid" evidence="14">
    <location>
        <position position="66"/>
    </location>
</feature>
<evidence type="ECO:0000256" key="8">
    <source>
        <dbReference type="ARBA" id="ARBA00023115"/>
    </source>
</evidence>
<dbReference type="PROSITE" id="PS01336">
    <property type="entry name" value="ADOMETDC"/>
    <property type="match status" value="1"/>
</dbReference>
<dbReference type="Gene3D" id="3.60.90.10">
    <property type="entry name" value="S-adenosylmethionine decarboxylase"/>
    <property type="match status" value="1"/>
</dbReference>
<protein>
    <recommendedName>
        <fullName evidence="4">adenosylmethionine decarboxylase</fullName>
        <ecNumber evidence="4">4.1.1.50</ecNumber>
    </recommendedName>
</protein>
<dbReference type="FunFam" id="3.30.360.50:FF:000001">
    <property type="entry name" value="S-adenosylmethionine decarboxylase proenzyme"/>
    <property type="match status" value="1"/>
</dbReference>
<feature type="chain" id="PRO_5042323630" description="S-adenosylmethionine decarboxylase alpha chain" evidence="18">
    <location>
        <begin position="66"/>
        <end position="418"/>
    </location>
</feature>
<comment type="cofactor">
    <cofactor evidence="1">
        <name>pyruvate</name>
        <dbReference type="ChEBI" id="CHEBI:15361"/>
    </cofactor>
</comment>
<dbReference type="AlphaFoldDB" id="A0A6A1VNA9"/>
<keyword evidence="10" id="KW-0456">Lyase</keyword>
<proteinExistence type="inferred from homology"/>
<name>A0A6A1VNA9_9ROSI</name>
<evidence type="ECO:0000256" key="15">
    <source>
        <dbReference type="PIRSR" id="PIRSR001355-2"/>
    </source>
</evidence>
<comment type="catalytic activity">
    <reaction evidence="13">
        <text>S-adenosyl-L-methionine + H(+) = S-adenosyl 3-(methylsulfanyl)propylamine + CO2</text>
        <dbReference type="Rhea" id="RHEA:15981"/>
        <dbReference type="ChEBI" id="CHEBI:15378"/>
        <dbReference type="ChEBI" id="CHEBI:16526"/>
        <dbReference type="ChEBI" id="CHEBI:57443"/>
        <dbReference type="ChEBI" id="CHEBI:59789"/>
        <dbReference type="EC" id="4.1.1.50"/>
    </reaction>
</comment>
<accession>A0A6A1VNA9</accession>
<keyword evidence="7" id="KW-0745">Spermidine biosynthesis</keyword>
<keyword evidence="9" id="KW-0865">Zymogen</keyword>
<feature type="modified residue" description="Pyruvic acid (Ser); by autocatalysis" evidence="16">
    <location>
        <position position="66"/>
    </location>
</feature>
<feature type="active site" description="Proton acceptor; for processing activity" evidence="14">
    <location>
        <position position="254"/>
    </location>
</feature>
<dbReference type="Proteomes" id="UP000516437">
    <property type="component" value="Chromosome 5"/>
</dbReference>
<comment type="caution">
    <text evidence="19">The sequence shown here is derived from an EMBL/GenBank/DDBJ whole genome shotgun (WGS) entry which is preliminary data.</text>
</comment>
<dbReference type="InterPro" id="IPR001985">
    <property type="entry name" value="S-AdoMet_decarboxylase_euk"/>
</dbReference>
<comment type="pathway">
    <text evidence="2">Amine and polyamine biosynthesis; S-adenosylmethioninamine biosynthesis; S-adenosylmethioninamine from S-adenosyl-L-methionine: step 1/1.</text>
</comment>
<evidence type="ECO:0000256" key="17">
    <source>
        <dbReference type="PIRSR" id="PIRSR001355-4"/>
    </source>
</evidence>
<keyword evidence="8" id="KW-0620">Polyamine biosynthesis</keyword>
<dbReference type="FunFam" id="3.60.90.10:FF:000002">
    <property type="entry name" value="S-adenosylmethionine decarboxylase proenzyme"/>
    <property type="match status" value="1"/>
</dbReference>
<dbReference type="Gene3D" id="3.30.360.50">
    <property type="entry name" value="S-adenosylmethionine decarboxylase"/>
    <property type="match status" value="1"/>
</dbReference>
<sequence length="418" mass="47161">MAVSGFEGFEKRLELHFFPDDPAVLTGMGLRQLDFESLEQVLRAVQCTVVSAVGNHYFDAYVLSESSLFVYPTKIIIKTCGTTQLLKSIRPLLHYACHLGLTLCSCRYTRGSFIFPLAQPFPHTSFKEEVIYLEESLPSNLCYRKASVMPCKIPSHSWHVFTASDEAHLVITPHAPDVLYTLEICMTELDRVLARKFFKRPGDEKTGDTAGKEMTELTGIGHINPGSLICDFAFDPCGYSMNGIIDGDRYSTIHVTPEDGYSYASFEFVGSIYDDLDDVAQVLKKVVQVFRPATMSVSTTCTSHEVWTRVGGALEPLGMKCRSCTVDEFPAAGNVVFQTFTTRRKKIKVGANANSRDMRRADVCRPFRFILSYQKDKKTRKRKRDMEKAKAKRIKGFKWEKKLDVNREIIGSSKNLLD</sequence>
<dbReference type="PANTHER" id="PTHR11570">
    <property type="entry name" value="S-ADENOSYLMETHIONINE DECARBOXYLASE"/>
    <property type="match status" value="1"/>
</dbReference>